<dbReference type="GO" id="GO:0016758">
    <property type="term" value="F:hexosyltransferase activity"/>
    <property type="evidence" value="ECO:0007669"/>
    <property type="project" value="UniProtKB-ARBA"/>
</dbReference>
<evidence type="ECO:0000313" key="2">
    <source>
        <dbReference type="EMBL" id="ETR72800.1"/>
    </source>
</evidence>
<dbReference type="PANTHER" id="PTHR22916">
    <property type="entry name" value="GLYCOSYLTRANSFERASE"/>
    <property type="match status" value="1"/>
</dbReference>
<dbReference type="CDD" id="cd00761">
    <property type="entry name" value="Glyco_tranf_GTA_type"/>
    <property type="match status" value="1"/>
</dbReference>
<dbReference type="PANTHER" id="PTHR22916:SF3">
    <property type="entry name" value="UDP-GLCNAC:BETAGAL BETA-1,3-N-ACETYLGLUCOSAMINYLTRANSFERASE-LIKE PROTEIN 1"/>
    <property type="match status" value="1"/>
</dbReference>
<accession>A0A1V1PDB6</accession>
<dbReference type="Gene3D" id="3.90.550.10">
    <property type="entry name" value="Spore Coat Polysaccharide Biosynthesis Protein SpsA, Chain A"/>
    <property type="match status" value="1"/>
</dbReference>
<evidence type="ECO:0000259" key="1">
    <source>
        <dbReference type="Pfam" id="PF00535"/>
    </source>
</evidence>
<comment type="caution">
    <text evidence="2">The sequence shown here is derived from an EMBL/GenBank/DDBJ whole genome shotgun (WGS) entry which is preliminary data.</text>
</comment>
<organism evidence="2 3">
    <name type="scientific">Candidatus Magnetoglobus multicellularis str. Araruama</name>
    <dbReference type="NCBI Taxonomy" id="890399"/>
    <lineage>
        <taxon>Bacteria</taxon>
        <taxon>Pseudomonadati</taxon>
        <taxon>Thermodesulfobacteriota</taxon>
        <taxon>Desulfobacteria</taxon>
        <taxon>Desulfobacterales</taxon>
        <taxon>Desulfobacteraceae</taxon>
        <taxon>Candidatus Magnetoglobus</taxon>
    </lineage>
</organism>
<dbReference type="InterPro" id="IPR029044">
    <property type="entry name" value="Nucleotide-diphossugar_trans"/>
</dbReference>
<dbReference type="EMBL" id="ATBP01000112">
    <property type="protein sequence ID" value="ETR72800.1"/>
    <property type="molecule type" value="Genomic_DNA"/>
</dbReference>
<dbReference type="AlphaFoldDB" id="A0A1V1PDB6"/>
<dbReference type="Proteomes" id="UP000189670">
    <property type="component" value="Unassembled WGS sequence"/>
</dbReference>
<sequence length="137" mass="15511">MMPKIDVIIPVFNRPELVKEAIQSVLDQTYPNVEIIVVNDGSTDNTSAVLDSFHKKIRVIHQKNKGVSAARNTGIANSNAPWIAFLDSDDIWLPEKLSLQMAFLEKHPQAEICQTEEIWMKAGKRLFPKKNTKNDPE</sequence>
<feature type="domain" description="Glycosyltransferase 2-like" evidence="1">
    <location>
        <begin position="7"/>
        <end position="114"/>
    </location>
</feature>
<protein>
    <recommendedName>
        <fullName evidence="1">Glycosyltransferase 2-like domain-containing protein</fullName>
    </recommendedName>
</protein>
<reference evidence="3" key="1">
    <citation type="submission" date="2012-11" db="EMBL/GenBank/DDBJ databases">
        <authorList>
            <person name="Lucero-Rivera Y.E."/>
            <person name="Tovar-Ramirez D."/>
        </authorList>
    </citation>
    <scope>NUCLEOTIDE SEQUENCE [LARGE SCALE GENOMIC DNA]</scope>
    <source>
        <strain evidence="3">Araruama</strain>
    </source>
</reference>
<name>A0A1V1PDB6_9BACT</name>
<dbReference type="Pfam" id="PF00535">
    <property type="entry name" value="Glycos_transf_2"/>
    <property type="match status" value="1"/>
</dbReference>
<dbReference type="InterPro" id="IPR001173">
    <property type="entry name" value="Glyco_trans_2-like"/>
</dbReference>
<evidence type="ECO:0000313" key="3">
    <source>
        <dbReference type="Proteomes" id="UP000189670"/>
    </source>
</evidence>
<gene>
    <name evidence="2" type="ORF">OMM_07322</name>
</gene>
<proteinExistence type="predicted"/>
<dbReference type="SUPFAM" id="SSF53448">
    <property type="entry name" value="Nucleotide-diphospho-sugar transferases"/>
    <property type="match status" value="1"/>
</dbReference>